<dbReference type="GO" id="GO:0005829">
    <property type="term" value="C:cytosol"/>
    <property type="evidence" value="ECO:0007669"/>
    <property type="project" value="TreeGrafter"/>
</dbReference>
<dbReference type="KEGG" id="cpc:Cpar_1820"/>
<keyword evidence="4" id="KW-1185">Reference proteome</keyword>
<dbReference type="STRING" id="517417.Cpar_1820"/>
<name>B3QQK9_CHLP8</name>
<accession>B3QQK9</accession>
<dbReference type="GO" id="GO:0009244">
    <property type="term" value="P:lipopolysaccharide core region biosynthetic process"/>
    <property type="evidence" value="ECO:0007669"/>
    <property type="project" value="TreeGrafter"/>
</dbReference>
<organism evidence="3 4">
    <name type="scientific">Chlorobaculum parvum (strain DSM 263 / NCIMB 8327)</name>
    <name type="common">Chlorobium vibrioforme subsp. thiosulfatophilum</name>
    <dbReference type="NCBI Taxonomy" id="517417"/>
    <lineage>
        <taxon>Bacteria</taxon>
        <taxon>Pseudomonadati</taxon>
        <taxon>Chlorobiota</taxon>
        <taxon>Chlorobiia</taxon>
        <taxon>Chlorobiales</taxon>
        <taxon>Chlorobiaceae</taxon>
        <taxon>Chlorobaculum</taxon>
    </lineage>
</organism>
<evidence type="ECO:0000313" key="4">
    <source>
        <dbReference type="Proteomes" id="UP000008811"/>
    </source>
</evidence>
<dbReference type="InterPro" id="IPR051199">
    <property type="entry name" value="LPS_LOS_Heptosyltrfase"/>
</dbReference>
<dbReference type="EMBL" id="CP001099">
    <property type="protein sequence ID" value="ACF12212.1"/>
    <property type="molecule type" value="Genomic_DNA"/>
</dbReference>
<dbReference type="Pfam" id="PF01075">
    <property type="entry name" value="Glyco_transf_9"/>
    <property type="match status" value="1"/>
</dbReference>
<protein>
    <submittedName>
        <fullName evidence="3">Glycosyl transferase family 9</fullName>
    </submittedName>
</protein>
<dbReference type="Proteomes" id="UP000008811">
    <property type="component" value="Chromosome"/>
</dbReference>
<dbReference type="PANTHER" id="PTHR30160">
    <property type="entry name" value="TETRAACYLDISACCHARIDE 4'-KINASE-RELATED"/>
    <property type="match status" value="1"/>
</dbReference>
<gene>
    <name evidence="3" type="ordered locus">Cpar_1820</name>
</gene>
<dbReference type="eggNOG" id="COG0859">
    <property type="taxonomic scope" value="Bacteria"/>
</dbReference>
<keyword evidence="1" id="KW-0328">Glycosyltransferase</keyword>
<evidence type="ECO:0000256" key="2">
    <source>
        <dbReference type="ARBA" id="ARBA00022679"/>
    </source>
</evidence>
<dbReference type="HOGENOM" id="CLU_756013_0_0_10"/>
<keyword evidence="2 3" id="KW-0808">Transferase</keyword>
<reference evidence="3" key="1">
    <citation type="submission" date="2008-06" db="EMBL/GenBank/DDBJ databases">
        <title>Complete sequence of Chlorobaculum parvum NCIB 8327.</title>
        <authorList>
            <consortium name="US DOE Joint Genome Institute"/>
            <person name="Lucas S."/>
            <person name="Copeland A."/>
            <person name="Lapidus A."/>
            <person name="Glavina del Rio T."/>
            <person name="Dalin E."/>
            <person name="Tice H."/>
            <person name="Bruce D."/>
            <person name="Goodwin L."/>
            <person name="Pitluck S."/>
            <person name="Schmutz J."/>
            <person name="Larimer F."/>
            <person name="Land M."/>
            <person name="Hauser L."/>
            <person name="Kyrpides N."/>
            <person name="Mikhailova N."/>
            <person name="Zhao F."/>
            <person name="Li T."/>
            <person name="Liu Z."/>
            <person name="Overmann J."/>
            <person name="Bryant D.A."/>
            <person name="Richardson P."/>
        </authorList>
    </citation>
    <scope>NUCLEOTIDE SEQUENCE [LARGE SCALE GENOMIC DNA]</scope>
    <source>
        <strain evidence="3">NCIB 8327</strain>
    </source>
</reference>
<proteinExistence type="predicted"/>
<dbReference type="InterPro" id="IPR002201">
    <property type="entry name" value="Glyco_trans_9"/>
</dbReference>
<dbReference type="CAZy" id="GT9">
    <property type="family name" value="Glycosyltransferase Family 9"/>
</dbReference>
<dbReference type="AlphaFoldDB" id="B3QQK9"/>
<dbReference type="Gene3D" id="3.40.50.2000">
    <property type="entry name" value="Glycogen Phosphorylase B"/>
    <property type="match status" value="2"/>
</dbReference>
<dbReference type="CDD" id="cd03789">
    <property type="entry name" value="GT9_LPS_heptosyltransferase"/>
    <property type="match status" value="1"/>
</dbReference>
<dbReference type="SUPFAM" id="SSF53756">
    <property type="entry name" value="UDP-Glycosyltransferase/glycogen phosphorylase"/>
    <property type="match status" value="1"/>
</dbReference>
<evidence type="ECO:0000256" key="1">
    <source>
        <dbReference type="ARBA" id="ARBA00022676"/>
    </source>
</evidence>
<dbReference type="RefSeq" id="WP_012503045.1">
    <property type="nucleotide sequence ID" value="NC_011027.1"/>
</dbReference>
<dbReference type="OrthoDB" id="9768048at2"/>
<dbReference type="GO" id="GO:0008713">
    <property type="term" value="F:ADP-heptose-lipopolysaccharide heptosyltransferase activity"/>
    <property type="evidence" value="ECO:0007669"/>
    <property type="project" value="TreeGrafter"/>
</dbReference>
<evidence type="ECO:0000313" key="3">
    <source>
        <dbReference type="EMBL" id="ACF12212.1"/>
    </source>
</evidence>
<sequence>MLKSLRKRWAIYGVGFYHVFRYSPKVENGELLIVHFDHLGDVCTLIPAVYALTQNYRITVTCRPGLELIWREFLPMVDVVPLQKFVWSPRKLKGEQENVFSNSYEGVIVATITPYAAFYSSLVHAGNRVGLVENGRYFRGSRLLYNVVYNAKRDEHVRARFPRLFSKAIGMLIRPEKPPVHTSAHKSRTILIHPGAKWKPRRWPVERFMRVARQAVSRWDVTCAFLVHESETDLRDYVQNHADLPGITLRLTRNADDLLDAVKSCEIFIGNDSGPVHLANLMNKETVVLWGPGNYHRIHPYGENNDILIKDIECRPCRQYQDDDHCQRGENTCLLSISVDEVLAALEKKVEKLGL</sequence>